<evidence type="ECO:0000313" key="1">
    <source>
        <dbReference type="EMBL" id="KOF96896.1"/>
    </source>
</evidence>
<dbReference type="EMBL" id="KQ416463">
    <property type="protein sequence ID" value="KOF96896.1"/>
    <property type="molecule type" value="Genomic_DNA"/>
</dbReference>
<reference evidence="1" key="1">
    <citation type="submission" date="2015-07" db="EMBL/GenBank/DDBJ databases">
        <title>MeaNS - Measles Nucleotide Surveillance Program.</title>
        <authorList>
            <person name="Tran T."/>
            <person name="Druce J."/>
        </authorList>
    </citation>
    <scope>NUCLEOTIDE SEQUENCE</scope>
    <source>
        <strain evidence="1">UCB-OBI-ISO-001</strain>
        <tissue evidence="1">Gonad</tissue>
    </source>
</reference>
<gene>
    <name evidence="1" type="ORF">OCBIM_22032985mg</name>
</gene>
<dbReference type="AlphaFoldDB" id="A0A0L8I5Y6"/>
<name>A0A0L8I5Y6_OCTBM</name>
<sequence>MFYSVKNIKLTTPDQNKTRDLKQQQLLQEIPCHDNVAYIYEEMVVRKFMKHFK</sequence>
<protein>
    <submittedName>
        <fullName evidence="1">Uncharacterized protein</fullName>
    </submittedName>
</protein>
<accession>A0A0L8I5Y6</accession>
<proteinExistence type="predicted"/>
<organism evidence="1">
    <name type="scientific">Octopus bimaculoides</name>
    <name type="common">California two-spotted octopus</name>
    <dbReference type="NCBI Taxonomy" id="37653"/>
    <lineage>
        <taxon>Eukaryota</taxon>
        <taxon>Metazoa</taxon>
        <taxon>Spiralia</taxon>
        <taxon>Lophotrochozoa</taxon>
        <taxon>Mollusca</taxon>
        <taxon>Cephalopoda</taxon>
        <taxon>Coleoidea</taxon>
        <taxon>Octopodiformes</taxon>
        <taxon>Octopoda</taxon>
        <taxon>Incirrata</taxon>
        <taxon>Octopodidae</taxon>
        <taxon>Octopus</taxon>
    </lineage>
</organism>